<protein>
    <recommendedName>
        <fullName evidence="3">HTH cro/C1-type domain-containing protein</fullName>
    </recommendedName>
</protein>
<feature type="compositionally biased region" description="Basic and acidic residues" evidence="1">
    <location>
        <begin position="180"/>
        <end position="199"/>
    </location>
</feature>
<feature type="transmembrane region" description="Helical" evidence="2">
    <location>
        <begin position="126"/>
        <end position="150"/>
    </location>
</feature>
<keyword evidence="2" id="KW-0472">Membrane</keyword>
<evidence type="ECO:0000259" key="3">
    <source>
        <dbReference type="PROSITE" id="PS50943"/>
    </source>
</evidence>
<reference evidence="4 5" key="1">
    <citation type="submission" date="2014-08" db="EMBL/GenBank/DDBJ databases">
        <title>Clostridium innocuum, an unnegligible vancomycin-resistant pathogen causing extra-intestinal infections.</title>
        <authorList>
            <person name="Feng Y."/>
            <person name="Chiu C.-H."/>
        </authorList>
    </citation>
    <scope>NUCLEOTIDE SEQUENCE [LARGE SCALE GENOMIC DNA]</scope>
    <source>
        <strain evidence="4 5">AN88</strain>
    </source>
</reference>
<organism evidence="4 5">
    <name type="scientific">Clostridium innocuum</name>
    <dbReference type="NCBI Taxonomy" id="1522"/>
    <lineage>
        <taxon>Bacteria</taxon>
        <taxon>Bacillati</taxon>
        <taxon>Bacillota</taxon>
        <taxon>Clostridia</taxon>
        <taxon>Eubacteriales</taxon>
        <taxon>Clostridiaceae</taxon>
        <taxon>Clostridium</taxon>
    </lineage>
</organism>
<dbReference type="PANTHER" id="PTHR34475:SF1">
    <property type="entry name" value="CYTOSKELETON PROTEIN RODZ"/>
    <property type="match status" value="1"/>
</dbReference>
<dbReference type="InterPro" id="IPR010982">
    <property type="entry name" value="Lambda_DNA-bd_dom_sf"/>
</dbReference>
<dbReference type="AlphaFoldDB" id="A0A099I828"/>
<gene>
    <name evidence="4" type="ORF">CIAN88_08035</name>
</gene>
<comment type="caution">
    <text evidence="4">The sequence shown here is derived from an EMBL/GenBank/DDBJ whole genome shotgun (WGS) entry which is preliminary data.</text>
</comment>
<dbReference type="SMART" id="SM00530">
    <property type="entry name" value="HTH_XRE"/>
    <property type="match status" value="1"/>
</dbReference>
<keyword evidence="2" id="KW-1133">Transmembrane helix</keyword>
<dbReference type="SUPFAM" id="SSF47413">
    <property type="entry name" value="lambda repressor-like DNA-binding domains"/>
    <property type="match status" value="1"/>
</dbReference>
<sequence length="314" mass="35170">MEEIGRLLKEKRLELGLTIEEVSDQTRLTQKHIKALEEGNISFFHDDLSYLRFFVKSYCDVLGLDFEDIKDELRKDVNDYTMTFTTSAQINHEEIEKNIAKSEKLSKVSTANVKTRQKRRFRKPDMSLVSLIAIVAVVAIVIMFAFVVFLKSDAGKGKTANNAQPAAPEQTENGTNKYASSDEKKEEEGQQKEEEKEISISKTDATHYTIENLKDGEDLKFEVTFAGSSSGFSASVDGKVLDEPKAQVYEYKSSAKGTVKAKKGMKLELYVGYMYNTQLKINDKNVKLDDSIVNSSGAITLEFTIAGDSDESSK</sequence>
<dbReference type="CDD" id="cd00093">
    <property type="entry name" value="HTH_XRE"/>
    <property type="match status" value="1"/>
</dbReference>
<evidence type="ECO:0000256" key="2">
    <source>
        <dbReference type="SAM" id="Phobius"/>
    </source>
</evidence>
<name>A0A099I828_CLOIN</name>
<evidence type="ECO:0000313" key="4">
    <source>
        <dbReference type="EMBL" id="KGJ53726.1"/>
    </source>
</evidence>
<dbReference type="InterPro" id="IPR050400">
    <property type="entry name" value="Bact_Cytoskel_RodZ"/>
</dbReference>
<dbReference type="Gene3D" id="1.10.260.40">
    <property type="entry name" value="lambda repressor-like DNA-binding domains"/>
    <property type="match status" value="1"/>
</dbReference>
<dbReference type="PROSITE" id="PS50943">
    <property type="entry name" value="HTH_CROC1"/>
    <property type="match status" value="1"/>
</dbReference>
<dbReference type="Proteomes" id="UP000030008">
    <property type="component" value="Unassembled WGS sequence"/>
</dbReference>
<feature type="region of interest" description="Disordered" evidence="1">
    <location>
        <begin position="158"/>
        <end position="201"/>
    </location>
</feature>
<keyword evidence="2" id="KW-0812">Transmembrane</keyword>
<dbReference type="RefSeq" id="WP_044904896.1">
    <property type="nucleotide sequence ID" value="NZ_JQIF01000035.1"/>
</dbReference>
<feature type="domain" description="HTH cro/C1-type" evidence="3">
    <location>
        <begin position="8"/>
        <end position="69"/>
    </location>
</feature>
<dbReference type="PANTHER" id="PTHR34475">
    <property type="match status" value="1"/>
</dbReference>
<proteinExistence type="predicted"/>
<evidence type="ECO:0000256" key="1">
    <source>
        <dbReference type="SAM" id="MobiDB-lite"/>
    </source>
</evidence>
<dbReference type="EMBL" id="JQIF01000035">
    <property type="protein sequence ID" value="KGJ53726.1"/>
    <property type="molecule type" value="Genomic_DNA"/>
</dbReference>
<dbReference type="Pfam" id="PF13413">
    <property type="entry name" value="HTH_25"/>
    <property type="match status" value="1"/>
</dbReference>
<dbReference type="GO" id="GO:0003677">
    <property type="term" value="F:DNA binding"/>
    <property type="evidence" value="ECO:0007669"/>
    <property type="project" value="InterPro"/>
</dbReference>
<accession>A0A099I828</accession>
<dbReference type="InterPro" id="IPR001387">
    <property type="entry name" value="Cro/C1-type_HTH"/>
</dbReference>
<feature type="compositionally biased region" description="Polar residues" evidence="1">
    <location>
        <begin position="159"/>
        <end position="179"/>
    </location>
</feature>
<evidence type="ECO:0000313" key="5">
    <source>
        <dbReference type="Proteomes" id="UP000030008"/>
    </source>
</evidence>